<protein>
    <submittedName>
        <fullName evidence="1">Twin-arginine translocation pathway signal</fullName>
    </submittedName>
</protein>
<dbReference type="InterPro" id="IPR053855">
    <property type="entry name" value="DUF6931"/>
</dbReference>
<reference evidence="1 2" key="1">
    <citation type="submission" date="2018-01" db="EMBL/GenBank/DDBJ databases">
        <title>Whole genome sequencing of Histamine producing bacteria.</title>
        <authorList>
            <person name="Butler K."/>
        </authorList>
    </citation>
    <scope>NUCLEOTIDE SEQUENCE [LARGE SCALE GENOMIC DNA]</scope>
    <source>
        <strain evidence="1 2">DSM 24669</strain>
    </source>
</reference>
<dbReference type="RefSeq" id="WP_048898461.1">
    <property type="nucleotide sequence ID" value="NZ_AP024852.1"/>
</dbReference>
<dbReference type="AlphaFoldDB" id="A0A0J8VDF7"/>
<dbReference type="STRING" id="680026.AB733_09035"/>
<evidence type="ECO:0000313" key="1">
    <source>
        <dbReference type="EMBL" id="PSW18457.1"/>
    </source>
</evidence>
<dbReference type="Proteomes" id="UP000240481">
    <property type="component" value="Unassembled WGS sequence"/>
</dbReference>
<dbReference type="OrthoDB" id="5572566at2"/>
<keyword evidence="2" id="KW-1185">Reference proteome</keyword>
<name>A0A0J8VDF7_9GAMM</name>
<accession>A0A0J8VDF7</accession>
<organism evidence="1 2">
    <name type="scientific">Photobacterium swingsii</name>
    <dbReference type="NCBI Taxonomy" id="680026"/>
    <lineage>
        <taxon>Bacteria</taxon>
        <taxon>Pseudomonadati</taxon>
        <taxon>Pseudomonadota</taxon>
        <taxon>Gammaproteobacteria</taxon>
        <taxon>Vibrionales</taxon>
        <taxon>Vibrionaceae</taxon>
        <taxon>Photobacterium</taxon>
    </lineage>
</organism>
<proteinExistence type="predicted"/>
<dbReference type="EMBL" id="PYLZ01000028">
    <property type="protein sequence ID" value="PSW18457.1"/>
    <property type="molecule type" value="Genomic_DNA"/>
</dbReference>
<gene>
    <name evidence="1" type="ORF">C9I94_24510</name>
</gene>
<dbReference type="Pfam" id="PF22011">
    <property type="entry name" value="DUF6931"/>
    <property type="match status" value="1"/>
</dbReference>
<evidence type="ECO:0000313" key="2">
    <source>
        <dbReference type="Proteomes" id="UP000240481"/>
    </source>
</evidence>
<sequence length="191" mass="20512">MQYLKIPHRNASDILGLYEASAEMLEIAQQHPSPAALITAALEAELFSDVAIFIAHALPVREAIWWACCCTSFRTDWNEDESNAIRAAKAWVHTPDETARRFAEQMAEKADLQTGAGWAAQAAFWSSGSMTGPDDPIVPPPANLYSHAVAGAVNLSAALPDGEDATERYDAFFKMGLDIAQGGNGHLAPSA</sequence>
<comment type="caution">
    <text evidence="1">The sequence shown here is derived from an EMBL/GenBank/DDBJ whole genome shotgun (WGS) entry which is preliminary data.</text>
</comment>